<dbReference type="PANTHER" id="PTHR40061:SF1">
    <property type="entry name" value="SPORULATION PROTEIN YLMC-RELATED"/>
    <property type="match status" value="1"/>
</dbReference>
<dbReference type="Gene3D" id="2.30.30.240">
    <property type="entry name" value="PRC-barrel domain"/>
    <property type="match status" value="1"/>
</dbReference>
<accession>A0ABV1EK66</accession>
<dbReference type="PANTHER" id="PTHR40061">
    <property type="entry name" value="SPORULATION PROTEIN YLMC-RELATED"/>
    <property type="match status" value="1"/>
</dbReference>
<dbReference type="InterPro" id="IPR027275">
    <property type="entry name" value="PRC-brl_dom"/>
</dbReference>
<feature type="domain" description="PRC-barrel" evidence="1">
    <location>
        <begin position="12"/>
        <end position="88"/>
    </location>
</feature>
<dbReference type="EMBL" id="JBBMFT010000001">
    <property type="protein sequence ID" value="MEQ2454983.1"/>
    <property type="molecule type" value="Genomic_DNA"/>
</dbReference>
<dbReference type="Pfam" id="PF05239">
    <property type="entry name" value="PRC"/>
    <property type="match status" value="1"/>
</dbReference>
<evidence type="ECO:0000313" key="3">
    <source>
        <dbReference type="Proteomes" id="UP001440599"/>
    </source>
</evidence>
<organism evidence="2 3">
    <name type="scientific">Flavonifractor hominis</name>
    <dbReference type="NCBI Taxonomy" id="3133178"/>
    <lineage>
        <taxon>Bacteria</taxon>
        <taxon>Bacillati</taxon>
        <taxon>Bacillota</taxon>
        <taxon>Clostridia</taxon>
        <taxon>Eubacteriales</taxon>
        <taxon>Oscillospiraceae</taxon>
        <taxon>Flavonifractor</taxon>
    </lineage>
</organism>
<dbReference type="InterPro" id="IPR011033">
    <property type="entry name" value="PRC_barrel-like_sf"/>
</dbReference>
<reference evidence="2 3" key="1">
    <citation type="submission" date="2024-03" db="EMBL/GenBank/DDBJ databases">
        <title>Human intestinal bacterial collection.</title>
        <authorList>
            <person name="Pauvert C."/>
            <person name="Hitch T.C.A."/>
            <person name="Clavel T."/>
        </authorList>
    </citation>
    <scope>NUCLEOTIDE SEQUENCE [LARGE SCALE GENOMIC DNA]</scope>
    <source>
        <strain evidence="2 3">CLA-AP-H34</strain>
    </source>
</reference>
<keyword evidence="3" id="KW-1185">Reference proteome</keyword>
<dbReference type="InterPro" id="IPR014238">
    <property type="entry name" value="Spore_YlmC/YmxH"/>
</dbReference>
<name>A0ABV1EK66_9FIRM</name>
<evidence type="ECO:0000259" key="1">
    <source>
        <dbReference type="Pfam" id="PF05239"/>
    </source>
</evidence>
<evidence type="ECO:0000313" key="2">
    <source>
        <dbReference type="EMBL" id="MEQ2454983.1"/>
    </source>
</evidence>
<comment type="caution">
    <text evidence="2">The sequence shown here is derived from an EMBL/GenBank/DDBJ whole genome shotgun (WGS) entry which is preliminary data.</text>
</comment>
<protein>
    <submittedName>
        <fullName evidence="2">YlmC/YmxH family sporulation protein</fullName>
    </submittedName>
</protein>
<dbReference type="NCBIfam" id="TIGR02888">
    <property type="entry name" value="spore_YlmC_YmxH"/>
    <property type="match status" value="1"/>
</dbReference>
<dbReference type="SUPFAM" id="SSF50346">
    <property type="entry name" value="PRC-barrel domain"/>
    <property type="match status" value="1"/>
</dbReference>
<proteinExistence type="predicted"/>
<dbReference type="Proteomes" id="UP001440599">
    <property type="component" value="Unassembled WGS sequence"/>
</dbReference>
<dbReference type="RefSeq" id="WP_349139322.1">
    <property type="nucleotide sequence ID" value="NZ_JBBMFT010000001.1"/>
</dbReference>
<sequence length="95" mass="10547">MIGRGACPVKCRVSELRCKEIIALADGCRYGYVGDAEVDLESGQITALIVPGRLRLFGLLGREPDLVFPWTAVRRFGADTILVEALPERCRREEI</sequence>
<gene>
    <name evidence="2" type="ORF">WMO45_00455</name>
</gene>